<feature type="transmembrane region" description="Helical" evidence="1">
    <location>
        <begin position="12"/>
        <end position="33"/>
    </location>
</feature>
<dbReference type="SUPFAM" id="SSF52266">
    <property type="entry name" value="SGNH hydrolase"/>
    <property type="match status" value="2"/>
</dbReference>
<comment type="caution">
    <text evidence="2">The sequence shown here is derived from an EMBL/GenBank/DDBJ whole genome shotgun (WGS) entry which is preliminary data.</text>
</comment>
<evidence type="ECO:0000313" key="3">
    <source>
        <dbReference type="Proteomes" id="UP000054526"/>
    </source>
</evidence>
<accession>A0ABR5A3Z9</accession>
<keyword evidence="1" id="KW-0812">Transmembrane</keyword>
<evidence type="ECO:0000256" key="1">
    <source>
        <dbReference type="SAM" id="Phobius"/>
    </source>
</evidence>
<dbReference type="RefSeq" id="WP_041062329.1">
    <property type="nucleotide sequence ID" value="NZ_JXAL01000016.1"/>
</dbReference>
<organism evidence="2 3">
    <name type="scientific">Cohnella kolymensis</name>
    <dbReference type="NCBI Taxonomy" id="1590652"/>
    <lineage>
        <taxon>Bacteria</taxon>
        <taxon>Bacillati</taxon>
        <taxon>Bacillota</taxon>
        <taxon>Bacilli</taxon>
        <taxon>Bacillales</taxon>
        <taxon>Paenibacillaceae</taxon>
        <taxon>Cohnella</taxon>
    </lineage>
</organism>
<gene>
    <name evidence="2" type="ORF">SD71_10190</name>
</gene>
<dbReference type="Proteomes" id="UP000054526">
    <property type="component" value="Unassembled WGS sequence"/>
</dbReference>
<keyword evidence="1" id="KW-1133">Transmembrane helix</keyword>
<sequence>MATLVYLKSKFVLSFLIAAIGITIINSLAVPIASDMKEYVASYADKELRVPPYDSIVYTPLWVEHLQSDLDGQKPVIGFFGSSTVYGTTVMKSANTSAGVFQSHLKDHRVLNLGLSGARFTDTYALVESMIYDVDVVVFEINYGMTVVSENEPEPVAYPTLIGKLGHSIPREWLKSFPDKNENSLPSRAHGWVASNLMNHFTLYRERDVLSYHFFKTRTPKEKFRREYDKKKGKLTPYDPMYKPYDKMSTESKQRIDKGFHTLYHWNKPFSEQDSFGLFMIVKTLELIRKHNKKAIFYSAPLDYELINNRKMLNWNDYERVMSAYRKRVEEAGYPFIEFNNRKNVIPHRLYRDPTHLTDEGNKQFGEILFQKTITLLE</sequence>
<reference evidence="2 3" key="1">
    <citation type="submission" date="2014-12" db="EMBL/GenBank/DDBJ databases">
        <title>Draft genome sequence of Cohnella kolymensis strain B-2846.</title>
        <authorList>
            <person name="Karlyshev A.V."/>
            <person name="Kudryashova E.B."/>
        </authorList>
    </citation>
    <scope>NUCLEOTIDE SEQUENCE [LARGE SCALE GENOMIC DNA]</scope>
    <source>
        <strain evidence="2 3">VKM B-2846</strain>
    </source>
</reference>
<evidence type="ECO:0008006" key="4">
    <source>
        <dbReference type="Google" id="ProtNLM"/>
    </source>
</evidence>
<dbReference type="InterPro" id="IPR036514">
    <property type="entry name" value="SGNH_hydro_sf"/>
</dbReference>
<keyword evidence="3" id="KW-1185">Reference proteome</keyword>
<evidence type="ECO:0000313" key="2">
    <source>
        <dbReference type="EMBL" id="KIL35776.1"/>
    </source>
</evidence>
<keyword evidence="1" id="KW-0472">Membrane</keyword>
<proteinExistence type="predicted"/>
<protein>
    <recommendedName>
        <fullName evidence="4">SGNH hydrolase-type esterase domain-containing protein</fullName>
    </recommendedName>
</protein>
<dbReference type="Gene3D" id="3.40.50.1110">
    <property type="entry name" value="SGNH hydrolase"/>
    <property type="match status" value="1"/>
</dbReference>
<dbReference type="EMBL" id="JXAL01000016">
    <property type="protein sequence ID" value="KIL35776.1"/>
    <property type="molecule type" value="Genomic_DNA"/>
</dbReference>
<name>A0ABR5A3Z9_9BACL</name>